<gene>
    <name evidence="2" type="ORF">KL86DYS2_10159</name>
</gene>
<protein>
    <recommendedName>
        <fullName evidence="3">Lipoprotein</fullName>
    </recommendedName>
</protein>
<evidence type="ECO:0000313" key="2">
    <source>
        <dbReference type="EMBL" id="SBV91293.1"/>
    </source>
</evidence>
<accession>A0A212IVR2</accession>
<evidence type="ECO:0008006" key="3">
    <source>
        <dbReference type="Google" id="ProtNLM"/>
    </source>
</evidence>
<evidence type="ECO:0000256" key="1">
    <source>
        <dbReference type="SAM" id="SignalP"/>
    </source>
</evidence>
<sequence length="153" mass="17810">MKNFILFLFLSFLFVSCSDNKADDNIVYCTDEMRMIGVGVKHKDGSPYALDSVKSFIATKEGLKNVSVFKDFNDTFFQYCQKQGTYLFVGDGFDRHFPDFVKPTKWNETKFIGEVDFVGYKKDKELFRKTIKVYTDACHVFCDEKDLAIIYLE</sequence>
<reference evidence="2" key="1">
    <citation type="submission" date="2016-04" db="EMBL/GenBank/DDBJ databases">
        <authorList>
            <person name="Evans L.H."/>
            <person name="Alamgir A."/>
            <person name="Owens N."/>
            <person name="Weber N.D."/>
            <person name="Virtaneva K."/>
            <person name="Barbian K."/>
            <person name="Babar A."/>
            <person name="Rosenke K."/>
        </authorList>
    </citation>
    <scope>NUCLEOTIDE SEQUENCE</scope>
    <source>
        <strain evidence="2">86-2</strain>
    </source>
</reference>
<keyword evidence="1" id="KW-0732">Signal</keyword>
<dbReference type="RefSeq" id="WP_296946140.1">
    <property type="nucleotide sequence ID" value="NZ_LT599021.1"/>
</dbReference>
<feature type="chain" id="PRO_5011990309" description="Lipoprotein" evidence="1">
    <location>
        <begin position="23"/>
        <end position="153"/>
    </location>
</feature>
<dbReference type="EMBL" id="FLUL01000001">
    <property type="protein sequence ID" value="SBV91293.1"/>
    <property type="molecule type" value="Genomic_DNA"/>
</dbReference>
<proteinExistence type="predicted"/>
<organism evidence="2">
    <name type="scientific">uncultured Dysgonomonas sp</name>
    <dbReference type="NCBI Taxonomy" id="206096"/>
    <lineage>
        <taxon>Bacteria</taxon>
        <taxon>Pseudomonadati</taxon>
        <taxon>Bacteroidota</taxon>
        <taxon>Bacteroidia</taxon>
        <taxon>Bacteroidales</taxon>
        <taxon>Dysgonomonadaceae</taxon>
        <taxon>Dysgonomonas</taxon>
        <taxon>environmental samples</taxon>
    </lineage>
</organism>
<feature type="signal peptide" evidence="1">
    <location>
        <begin position="1"/>
        <end position="22"/>
    </location>
</feature>
<dbReference type="PROSITE" id="PS51257">
    <property type="entry name" value="PROKAR_LIPOPROTEIN"/>
    <property type="match status" value="1"/>
</dbReference>
<name>A0A212IVR2_9BACT</name>
<dbReference type="AlphaFoldDB" id="A0A212IVR2"/>